<feature type="compositionally biased region" description="Low complexity" evidence="1">
    <location>
        <begin position="62"/>
        <end position="75"/>
    </location>
</feature>
<protein>
    <submittedName>
        <fullName evidence="2">Uncharacterized protein</fullName>
    </submittedName>
</protein>
<evidence type="ECO:0000256" key="1">
    <source>
        <dbReference type="SAM" id="MobiDB-lite"/>
    </source>
</evidence>
<keyword evidence="3" id="KW-1185">Reference proteome</keyword>
<sequence length="670" mass="67980">MSPSDVSAPGVGRKAAEAALAEHYPRLVRLGYLILPAGLGRDRRVLAAHALVQRALPGGGRAAAPPALPAQRAHGPGQGQPPLGPPEAAAPQAAGAPGDPGYACLRLRVLKGALRACRSRTVGGRALPWPPRPPLLLPRVLGLRLVPAPAEPGQAALDEALAGLTPAARAAFALWRLDGLPDSAIGELLAEAGVPAGELSAARGAAGELPRAIAAAAPADPCALRALPTDLRRRRRLAGAALAGCAALALLACGLAFAPGDWGPDGPAAPPYARNEAAQAALDPQGLRRIPADVWRHSARTDFSVWPARGGALHDGGLLRRALAVWARPGEEATVSATPGTQTGPPPGPAQLLFAGRAADFSVVLLYDGLRLVRYAEPAGAGEGGALLDFARADGADARAASAVVLARRDGNTTYLTAPWVTGAAVSDLLDPAREPAALAVDEAGVTAPLRTAAGTGDAAAGCAGFPVLSVGSALARDRYLLADLGELTPALLTHGAPESPSDAAGDPAARAAWARIACGLPQIAGGGVRAVNLWPFAEQDLPDGGGRARWLCLRAETWRGAGSRSLTEFLPPAGDAEKAEPGSLTAADEDAPACGPRQAAVLSGVLWKSPRQEWYLLAAGSQDVTRITAEGGVRGQAEGRTLVLPAAEGARVELTARLADGNSLTMLGN</sequence>
<dbReference type="EMBL" id="RBAL01000006">
    <property type="protein sequence ID" value="RKN42212.1"/>
    <property type="molecule type" value="Genomic_DNA"/>
</dbReference>
<dbReference type="Proteomes" id="UP000272474">
    <property type="component" value="Unassembled WGS sequence"/>
</dbReference>
<feature type="region of interest" description="Disordered" evidence="1">
    <location>
        <begin position="58"/>
        <end position="95"/>
    </location>
</feature>
<feature type="region of interest" description="Disordered" evidence="1">
    <location>
        <begin position="572"/>
        <end position="592"/>
    </location>
</feature>
<comment type="caution">
    <text evidence="2">The sequence shown here is derived from an EMBL/GenBank/DDBJ whole genome shotgun (WGS) entry which is preliminary data.</text>
</comment>
<proteinExistence type="predicted"/>
<dbReference type="AlphaFoldDB" id="A0A3A9Z167"/>
<gene>
    <name evidence="2" type="ORF">D7294_12215</name>
</gene>
<accession>A0A3A9Z167</accession>
<organism evidence="2 3">
    <name type="scientific">Streptomyces hoynatensis</name>
    <dbReference type="NCBI Taxonomy" id="1141874"/>
    <lineage>
        <taxon>Bacteria</taxon>
        <taxon>Bacillati</taxon>
        <taxon>Actinomycetota</taxon>
        <taxon>Actinomycetes</taxon>
        <taxon>Kitasatosporales</taxon>
        <taxon>Streptomycetaceae</taxon>
        <taxon>Streptomyces</taxon>
    </lineage>
</organism>
<dbReference type="OrthoDB" id="3932808at2"/>
<dbReference type="RefSeq" id="WP_120678743.1">
    <property type="nucleotide sequence ID" value="NZ_RBAL01000006.1"/>
</dbReference>
<evidence type="ECO:0000313" key="3">
    <source>
        <dbReference type="Proteomes" id="UP000272474"/>
    </source>
</evidence>
<evidence type="ECO:0000313" key="2">
    <source>
        <dbReference type="EMBL" id="RKN42212.1"/>
    </source>
</evidence>
<feature type="compositionally biased region" description="Low complexity" evidence="1">
    <location>
        <begin position="86"/>
        <end position="95"/>
    </location>
</feature>
<reference evidence="2 3" key="1">
    <citation type="journal article" date="2014" name="Int. J. Syst. Evol. Microbiol.">
        <title>Streptomyces hoynatensis sp. nov., isolated from deep marine sediment.</title>
        <authorList>
            <person name="Veyisoglu A."/>
            <person name="Sahin N."/>
        </authorList>
    </citation>
    <scope>NUCLEOTIDE SEQUENCE [LARGE SCALE GENOMIC DNA]</scope>
    <source>
        <strain evidence="2 3">KCTC 29097</strain>
    </source>
</reference>
<name>A0A3A9Z167_9ACTN</name>